<dbReference type="Proteomes" id="UP001499978">
    <property type="component" value="Unassembled WGS sequence"/>
</dbReference>
<accession>A0ABN3NPX1</accession>
<organism evidence="1 2">
    <name type="scientific">Pilimelia columellifera subsp. columellifera</name>
    <dbReference type="NCBI Taxonomy" id="706583"/>
    <lineage>
        <taxon>Bacteria</taxon>
        <taxon>Bacillati</taxon>
        <taxon>Actinomycetota</taxon>
        <taxon>Actinomycetes</taxon>
        <taxon>Micromonosporales</taxon>
        <taxon>Micromonosporaceae</taxon>
        <taxon>Pilimelia</taxon>
    </lineage>
</organism>
<keyword evidence="2" id="KW-1185">Reference proteome</keyword>
<dbReference type="PANTHER" id="PTHR43737">
    <property type="entry name" value="BLL7424 PROTEIN"/>
    <property type="match status" value="1"/>
</dbReference>
<gene>
    <name evidence="1" type="ORF">GCM10010201_32120</name>
</gene>
<dbReference type="PANTHER" id="PTHR43737:SF1">
    <property type="entry name" value="DUF1501 DOMAIN-CONTAINING PROTEIN"/>
    <property type="match status" value="1"/>
</dbReference>
<comment type="caution">
    <text evidence="1">The sequence shown here is derived from an EMBL/GenBank/DDBJ whole genome shotgun (WGS) entry which is preliminary data.</text>
</comment>
<dbReference type="EMBL" id="BAAARY010000020">
    <property type="protein sequence ID" value="GAA2530278.1"/>
    <property type="molecule type" value="Genomic_DNA"/>
</dbReference>
<sequence length="444" mass="45121">MTTPCGCPEHERATGMTRRGLLGRALAVGAAGAFGGLAADTLSTSLAFADSGYQGDVLVVLSLRGGFDGLNVVVPHGDPNYYLARPQIGVPRSMLLGADVMFGLHPAMAPLLPFWQAGTLGAVHAVGQPNPTRSHFQAMEEMERAAAGTSLRTGWLDRMLGVNGATSPFNGVAVGSAMTPRAFAGPTPDLSVRSLDDFALSGEAAGRPMAATLRALYDDAPPAMATPAAAVDSALATTAALRSAGYTPANGAVYPDSELGAALRDVARLVKAKVGLMAATVDFGDWDFHENIGTPVKGQRLHDHLADVAAALAAFAADLGPTGLAGVTLLTLSEFGRRVAENGSRGADHGHGNAMLLLGGGVRGGRVHGRWPGLAPAQLVGGDLAGTTDYRAVIAEILQRRCGLGDINAVFPGVTAAGLGLVTPLSGRAGVGPTMSTTLPTPTG</sequence>
<reference evidence="1 2" key="1">
    <citation type="journal article" date="2019" name="Int. J. Syst. Evol. Microbiol.">
        <title>The Global Catalogue of Microorganisms (GCM) 10K type strain sequencing project: providing services to taxonomists for standard genome sequencing and annotation.</title>
        <authorList>
            <consortium name="The Broad Institute Genomics Platform"/>
            <consortium name="The Broad Institute Genome Sequencing Center for Infectious Disease"/>
            <person name="Wu L."/>
            <person name="Ma J."/>
        </authorList>
    </citation>
    <scope>NUCLEOTIDE SEQUENCE [LARGE SCALE GENOMIC DNA]</scope>
    <source>
        <strain evidence="1 2">JCM 3367</strain>
    </source>
</reference>
<dbReference type="InterPro" id="IPR006311">
    <property type="entry name" value="TAT_signal"/>
</dbReference>
<dbReference type="RefSeq" id="WP_344173941.1">
    <property type="nucleotide sequence ID" value="NZ_BAAARY010000020.1"/>
</dbReference>
<evidence type="ECO:0000313" key="1">
    <source>
        <dbReference type="EMBL" id="GAA2530278.1"/>
    </source>
</evidence>
<evidence type="ECO:0000313" key="2">
    <source>
        <dbReference type="Proteomes" id="UP001499978"/>
    </source>
</evidence>
<protein>
    <submittedName>
        <fullName evidence="1">DUF1501 domain-containing protein</fullName>
    </submittedName>
</protein>
<dbReference type="Pfam" id="PF07394">
    <property type="entry name" value="DUF1501"/>
    <property type="match status" value="1"/>
</dbReference>
<dbReference type="InterPro" id="IPR010869">
    <property type="entry name" value="DUF1501"/>
</dbReference>
<proteinExistence type="predicted"/>
<dbReference type="PROSITE" id="PS51318">
    <property type="entry name" value="TAT"/>
    <property type="match status" value="1"/>
</dbReference>
<name>A0ABN3NPX1_9ACTN</name>